<dbReference type="CDD" id="cd12676">
    <property type="entry name" value="RRM3_Nop4p"/>
    <property type="match status" value="1"/>
</dbReference>
<feature type="coiled-coil region" evidence="6">
    <location>
        <begin position="754"/>
        <end position="785"/>
    </location>
</feature>
<evidence type="ECO:0000313" key="9">
    <source>
        <dbReference type="EMBL" id="KAF9492158.1"/>
    </source>
</evidence>
<feature type="compositionally biased region" description="Basic and acidic residues" evidence="7">
    <location>
        <begin position="822"/>
        <end position="850"/>
    </location>
</feature>
<sequence length="895" mass="99537">MTSTLGKRKEREEGSHGSTLFVSNLPYTATSVDIQTLFSDIAPVRSAFVVLEQGTGVSKGVGYVSFAIREDAEAALETIERDGISLVGRKLRVQWADHKPKENEKPAPGKPIGERKARPLQPPRPPNDPLAIRTLVVSGLPLSIDSKTLWKKMRKYTGAEDVVWPVKLDGQSDDPTIAHVHFSTPELANKAVDKLHAHIFKGSLLSATLKKRLDKSTHIPATEGTTLAKAATPNRACRLIVRNLPWDTTDQDLRAVFLPYGPIFSIHIPTTPNDNEEETKVRAKGFAFVWMVSKKDAERALAECNGKTLRPGLAATLASDKQKKKKQRRIEQKLRAATEGTAADGAEDAETTETGRVIAVDWALSKDRWAEEKAKLEVDEEVEKESDVSMESGDESNDEESDDSGGSRLGVHDGDDDDEGGSDAESEEEPVKPQLPATDVGTTLFVRNVPFTATDDELRTLFRAFGPLRYARITMDHDTGRSRGTGFACFWNKEDADNVIEQSDLLRTETTGTSITPKANPFTLPSILTPDPSSSLARSLVLHGRTLDVVRAVTRDVAHKLKEEGEKQREKADKRNLYLLREGVIFANTPAADSLSATEVERRTNSYSARKSLLRTNPSLFISKTRLSIRQIPIFVTERMLKRLAIHATRAFEDDVRDGRRSALTEDELTNEPVAEGEDNLPPAKGKKPRGTRNTGVKQAKIVRQQERVDPITGKGRSKGYGFLELHKHADALRVLRWANNNAEVMALFRGWWKEELKDLMKVEKERLKETKETDDARLQRMKAEFEGGPPKGGKDTLIVEFSIENIQVVQRRAALASNPSRKNDQETVPDDSKRKDASSKDDDFVESKSLKKRRISTDAPPTSAKEVKEQRDGLGNKLGLLIGRKRKQRMAKKK</sequence>
<evidence type="ECO:0000256" key="3">
    <source>
        <dbReference type="ARBA" id="ARBA00022884"/>
    </source>
</evidence>
<protein>
    <submittedName>
        <fullName evidence="9">RNA-binding domain-containing protein</fullName>
    </submittedName>
</protein>
<dbReference type="GO" id="GO:0005634">
    <property type="term" value="C:nucleus"/>
    <property type="evidence" value="ECO:0007669"/>
    <property type="project" value="UniProtKB-SubCell"/>
</dbReference>
<keyword evidence="2" id="KW-0677">Repeat</keyword>
<evidence type="ECO:0000256" key="4">
    <source>
        <dbReference type="ARBA" id="ARBA00023242"/>
    </source>
</evidence>
<keyword evidence="6" id="KW-0175">Coiled coil</keyword>
<dbReference type="FunFam" id="3.30.70.330:FF:000406">
    <property type="entry name" value="Related to Nucleolar protein NOP4"/>
    <property type="match status" value="1"/>
</dbReference>
<evidence type="ECO:0000256" key="7">
    <source>
        <dbReference type="SAM" id="MobiDB-lite"/>
    </source>
</evidence>
<dbReference type="PROSITE" id="PS50102">
    <property type="entry name" value="RRM"/>
    <property type="match status" value="3"/>
</dbReference>
<keyword evidence="4" id="KW-0539">Nucleus</keyword>
<feature type="region of interest" description="Disordered" evidence="7">
    <location>
        <begin position="373"/>
        <end position="439"/>
    </location>
</feature>
<evidence type="ECO:0000313" key="10">
    <source>
        <dbReference type="Proteomes" id="UP000807025"/>
    </source>
</evidence>
<evidence type="ECO:0000256" key="5">
    <source>
        <dbReference type="PROSITE-ProRule" id="PRU00176"/>
    </source>
</evidence>
<feature type="region of interest" description="Disordered" evidence="7">
    <location>
        <begin position="1"/>
        <end position="20"/>
    </location>
</feature>
<comment type="subcellular location">
    <subcellularLocation>
        <location evidence="1">Nucleus</location>
    </subcellularLocation>
</comment>
<feature type="region of interest" description="Disordered" evidence="7">
    <location>
        <begin position="97"/>
        <end position="129"/>
    </location>
</feature>
<feature type="region of interest" description="Disordered" evidence="7">
    <location>
        <begin position="813"/>
        <end position="895"/>
    </location>
</feature>
<accession>A0A9P6DDM8</accession>
<dbReference type="SUPFAM" id="SSF54928">
    <property type="entry name" value="RNA-binding domain, RBD"/>
    <property type="match status" value="2"/>
</dbReference>
<feature type="compositionally biased region" description="Acidic residues" evidence="7">
    <location>
        <begin position="392"/>
        <end position="403"/>
    </location>
</feature>
<reference evidence="9" key="1">
    <citation type="submission" date="2020-11" db="EMBL/GenBank/DDBJ databases">
        <authorList>
            <consortium name="DOE Joint Genome Institute"/>
            <person name="Ahrendt S."/>
            <person name="Riley R."/>
            <person name="Andreopoulos W."/>
            <person name="Labutti K."/>
            <person name="Pangilinan J."/>
            <person name="Ruiz-Duenas F.J."/>
            <person name="Barrasa J.M."/>
            <person name="Sanchez-Garcia M."/>
            <person name="Camarero S."/>
            <person name="Miyauchi S."/>
            <person name="Serrano A."/>
            <person name="Linde D."/>
            <person name="Babiker R."/>
            <person name="Drula E."/>
            <person name="Ayuso-Fernandez I."/>
            <person name="Pacheco R."/>
            <person name="Padilla G."/>
            <person name="Ferreira P."/>
            <person name="Barriuso J."/>
            <person name="Kellner H."/>
            <person name="Castanera R."/>
            <person name="Alfaro M."/>
            <person name="Ramirez L."/>
            <person name="Pisabarro A.G."/>
            <person name="Kuo A."/>
            <person name="Tritt A."/>
            <person name="Lipzen A."/>
            <person name="He G."/>
            <person name="Yan M."/>
            <person name="Ng V."/>
            <person name="Cullen D."/>
            <person name="Martin F."/>
            <person name="Rosso M.-N."/>
            <person name="Henrissat B."/>
            <person name="Hibbett D."/>
            <person name="Martinez A.T."/>
            <person name="Grigoriev I.V."/>
        </authorList>
    </citation>
    <scope>NUCLEOTIDE SEQUENCE</scope>
    <source>
        <strain evidence="9">ATCC 90797</strain>
    </source>
</reference>
<dbReference type="InterPro" id="IPR012677">
    <property type="entry name" value="Nucleotide-bd_a/b_plait_sf"/>
</dbReference>
<dbReference type="InterPro" id="IPR034808">
    <property type="entry name" value="Nop4p_RRM3"/>
</dbReference>
<comment type="caution">
    <text evidence="9">The sequence shown here is derived from an EMBL/GenBank/DDBJ whole genome shotgun (WGS) entry which is preliminary data.</text>
</comment>
<dbReference type="PANTHER" id="PTHR48039:SF5">
    <property type="entry name" value="RNA-BINDING PROTEIN 28"/>
    <property type="match status" value="1"/>
</dbReference>
<dbReference type="AlphaFoldDB" id="A0A9P6DDM8"/>
<dbReference type="Pfam" id="PF00076">
    <property type="entry name" value="RRM_1"/>
    <property type="match status" value="3"/>
</dbReference>
<keyword evidence="10" id="KW-1185">Reference proteome</keyword>
<evidence type="ECO:0000259" key="8">
    <source>
        <dbReference type="PROSITE" id="PS50102"/>
    </source>
</evidence>
<evidence type="ECO:0000256" key="6">
    <source>
        <dbReference type="SAM" id="Coils"/>
    </source>
</evidence>
<dbReference type="PANTHER" id="PTHR48039">
    <property type="entry name" value="RNA-BINDING MOTIF PROTEIN 14B"/>
    <property type="match status" value="1"/>
</dbReference>
<dbReference type="GO" id="GO:0003729">
    <property type="term" value="F:mRNA binding"/>
    <property type="evidence" value="ECO:0007669"/>
    <property type="project" value="TreeGrafter"/>
</dbReference>
<dbReference type="Gene3D" id="3.30.70.330">
    <property type="match status" value="4"/>
</dbReference>
<feature type="compositionally biased region" description="Acidic residues" evidence="7">
    <location>
        <begin position="414"/>
        <end position="428"/>
    </location>
</feature>
<proteinExistence type="predicted"/>
<feature type="compositionally biased region" description="Basic residues" evidence="7">
    <location>
        <begin position="884"/>
        <end position="895"/>
    </location>
</feature>
<feature type="compositionally biased region" description="Basic and acidic residues" evidence="7">
    <location>
        <begin position="97"/>
        <end position="117"/>
    </location>
</feature>
<feature type="domain" description="RRM" evidence="8">
    <location>
        <begin position="442"/>
        <end position="554"/>
    </location>
</feature>
<dbReference type="OrthoDB" id="267048at2759"/>
<feature type="compositionally biased region" description="Acidic residues" evidence="7">
    <location>
        <begin position="665"/>
        <end position="679"/>
    </location>
</feature>
<gene>
    <name evidence="9" type="ORF">BDN71DRAFT_1451949</name>
</gene>
<dbReference type="EMBL" id="MU154606">
    <property type="protein sequence ID" value="KAF9492158.1"/>
    <property type="molecule type" value="Genomic_DNA"/>
</dbReference>
<dbReference type="CDD" id="cd00590">
    <property type="entry name" value="RRM_SF"/>
    <property type="match status" value="1"/>
</dbReference>
<name>A0A9P6DDM8_PLEER</name>
<dbReference type="InterPro" id="IPR035979">
    <property type="entry name" value="RBD_domain_sf"/>
</dbReference>
<dbReference type="SMART" id="SM00360">
    <property type="entry name" value="RRM"/>
    <property type="match status" value="4"/>
</dbReference>
<feature type="compositionally biased region" description="Basic and acidic residues" evidence="7">
    <location>
        <begin position="866"/>
        <end position="875"/>
    </location>
</feature>
<dbReference type="InterPro" id="IPR000504">
    <property type="entry name" value="RRM_dom"/>
</dbReference>
<feature type="domain" description="RRM" evidence="8">
    <location>
        <begin position="237"/>
        <end position="322"/>
    </location>
</feature>
<evidence type="ECO:0000256" key="2">
    <source>
        <dbReference type="ARBA" id="ARBA00022737"/>
    </source>
</evidence>
<feature type="region of interest" description="Disordered" evidence="7">
    <location>
        <begin position="664"/>
        <end position="705"/>
    </location>
</feature>
<keyword evidence="3 5" id="KW-0694">RNA-binding</keyword>
<feature type="domain" description="RRM" evidence="8">
    <location>
        <begin position="18"/>
        <end position="98"/>
    </location>
</feature>
<evidence type="ECO:0000256" key="1">
    <source>
        <dbReference type="ARBA" id="ARBA00004123"/>
    </source>
</evidence>
<organism evidence="9 10">
    <name type="scientific">Pleurotus eryngii</name>
    <name type="common">Boletus of the steppes</name>
    <dbReference type="NCBI Taxonomy" id="5323"/>
    <lineage>
        <taxon>Eukaryota</taxon>
        <taxon>Fungi</taxon>
        <taxon>Dikarya</taxon>
        <taxon>Basidiomycota</taxon>
        <taxon>Agaricomycotina</taxon>
        <taxon>Agaricomycetes</taxon>
        <taxon>Agaricomycetidae</taxon>
        <taxon>Agaricales</taxon>
        <taxon>Pleurotineae</taxon>
        <taxon>Pleurotaceae</taxon>
        <taxon>Pleurotus</taxon>
    </lineage>
</organism>
<dbReference type="Proteomes" id="UP000807025">
    <property type="component" value="Unassembled WGS sequence"/>
</dbReference>
<dbReference type="InterPro" id="IPR051945">
    <property type="entry name" value="RRM_MRD1_RNA_proc_ribogen"/>
</dbReference>